<keyword evidence="2" id="KW-0645">Protease</keyword>
<dbReference type="EnsemblMetazoa" id="ASIC000390-RA">
    <property type="protein sequence ID" value="ASIC000390-PA"/>
    <property type="gene ID" value="ASIC000390"/>
</dbReference>
<evidence type="ECO:0000313" key="8">
    <source>
        <dbReference type="Proteomes" id="UP000030765"/>
    </source>
</evidence>
<gene>
    <name evidence="6" type="ORF">ZHAS_00000390</name>
</gene>
<dbReference type="VEuPathDB" id="VectorBase:ASIC000390"/>
<sequence length="381" mass="42762">MLATFEHRYYGNSIPVEDYSTENLRFLRSEQVLFDLIELVDFLKREVMNDPNARVILHGVAQAGTLASWARQRFPNIIDGAWVSSAPVRATGAFPEFAEDVGELIREKASDQCYNRISQAFNGAQHALDAGRADRLSEMFNTCDPLSLENPLEVELFFYAMMLSLETAMVADGDIDNIGRVCDRLTSDEFSTGLEALSALLMNRYADVRECFDLSFDTFVQYLTDVDIDGEANRELGLRQSAYQTCTEFGAFPTTSSPDQPFGNRVTYDLFLAECQAAFGEFITKDLVYEAVRITNLHYGGDDPRSTNVLFTNGALDPLRHVSITEYQNLLSNARVTPREFTAADIVSIQDSDSEELLETKRMAAQYISTWLGPSINPVRK</sequence>
<dbReference type="InterPro" id="IPR042269">
    <property type="entry name" value="Ser_carbopepase_S28_SKS"/>
</dbReference>
<evidence type="ECO:0000256" key="4">
    <source>
        <dbReference type="ARBA" id="ARBA00022801"/>
    </source>
</evidence>
<dbReference type="InterPro" id="IPR008758">
    <property type="entry name" value="Peptidase_S28"/>
</dbReference>
<reference evidence="6 8" key="1">
    <citation type="journal article" date="2014" name="BMC Genomics">
        <title>Genome sequence of Anopheles sinensis provides insight into genetics basis of mosquito competence for malaria parasites.</title>
        <authorList>
            <person name="Zhou D."/>
            <person name="Zhang D."/>
            <person name="Ding G."/>
            <person name="Shi L."/>
            <person name="Hou Q."/>
            <person name="Ye Y."/>
            <person name="Xu Y."/>
            <person name="Zhou H."/>
            <person name="Xiong C."/>
            <person name="Li S."/>
            <person name="Yu J."/>
            <person name="Hong S."/>
            <person name="Yu X."/>
            <person name="Zou P."/>
            <person name="Chen C."/>
            <person name="Chang X."/>
            <person name="Wang W."/>
            <person name="Lv Y."/>
            <person name="Sun Y."/>
            <person name="Ma L."/>
            <person name="Shen B."/>
            <person name="Zhu C."/>
        </authorList>
    </citation>
    <scope>NUCLEOTIDE SEQUENCE [LARGE SCALE GENOMIC DNA]</scope>
</reference>
<dbReference type="InterPro" id="IPR029058">
    <property type="entry name" value="AB_hydrolase_fold"/>
</dbReference>
<dbReference type="Pfam" id="PF05577">
    <property type="entry name" value="Peptidase_S28"/>
    <property type="match status" value="1"/>
</dbReference>
<dbReference type="GO" id="GO:0008239">
    <property type="term" value="F:dipeptidyl-peptidase activity"/>
    <property type="evidence" value="ECO:0007669"/>
    <property type="project" value="TreeGrafter"/>
</dbReference>
<keyword evidence="8" id="KW-1185">Reference proteome</keyword>
<evidence type="ECO:0000256" key="2">
    <source>
        <dbReference type="ARBA" id="ARBA00022670"/>
    </source>
</evidence>
<dbReference type="OMA" id="WIVIGES"/>
<dbReference type="EMBL" id="KE524009">
    <property type="protein sequence ID" value="KFB34850.1"/>
    <property type="molecule type" value="Genomic_DNA"/>
</dbReference>
<evidence type="ECO:0000313" key="6">
    <source>
        <dbReference type="EMBL" id="KFB34850.1"/>
    </source>
</evidence>
<proteinExistence type="inferred from homology"/>
<dbReference type="AlphaFoldDB" id="A0A084VA56"/>
<evidence type="ECO:0000256" key="3">
    <source>
        <dbReference type="ARBA" id="ARBA00022729"/>
    </source>
</evidence>
<dbReference type="Gene3D" id="3.40.50.1820">
    <property type="entry name" value="alpha/beta hydrolase"/>
    <property type="match status" value="1"/>
</dbReference>
<evidence type="ECO:0000256" key="5">
    <source>
        <dbReference type="ARBA" id="ARBA00023180"/>
    </source>
</evidence>
<dbReference type="VEuPathDB" id="VectorBase:ASIS012734"/>
<evidence type="ECO:0000256" key="1">
    <source>
        <dbReference type="ARBA" id="ARBA00011079"/>
    </source>
</evidence>
<dbReference type="EMBL" id="ATLV01001862">
    <property type="status" value="NOT_ANNOTATED_CDS"/>
    <property type="molecule type" value="Genomic_DNA"/>
</dbReference>
<dbReference type="GO" id="GO:0070008">
    <property type="term" value="F:serine-type exopeptidase activity"/>
    <property type="evidence" value="ECO:0007669"/>
    <property type="project" value="InterPro"/>
</dbReference>
<dbReference type="OrthoDB" id="1735038at2759"/>
<protein>
    <submittedName>
        <fullName evidence="6">AGAP003639-PA-like protein</fullName>
    </submittedName>
</protein>
<dbReference type="Proteomes" id="UP000030765">
    <property type="component" value="Unassembled WGS sequence"/>
</dbReference>
<dbReference type="GO" id="GO:0006508">
    <property type="term" value="P:proteolysis"/>
    <property type="evidence" value="ECO:0007669"/>
    <property type="project" value="UniProtKB-KW"/>
</dbReference>
<comment type="similarity">
    <text evidence="1">Belongs to the peptidase S28 family.</text>
</comment>
<keyword evidence="4" id="KW-0378">Hydrolase</keyword>
<reference evidence="7" key="2">
    <citation type="submission" date="2020-05" db="UniProtKB">
        <authorList>
            <consortium name="EnsemblMetazoa"/>
        </authorList>
    </citation>
    <scope>IDENTIFICATION</scope>
</reference>
<dbReference type="PANTHER" id="PTHR11010">
    <property type="entry name" value="PROTEASE S28 PRO-X CARBOXYPEPTIDASE-RELATED"/>
    <property type="match status" value="1"/>
</dbReference>
<organism evidence="6">
    <name type="scientific">Anopheles sinensis</name>
    <name type="common">Mosquito</name>
    <dbReference type="NCBI Taxonomy" id="74873"/>
    <lineage>
        <taxon>Eukaryota</taxon>
        <taxon>Metazoa</taxon>
        <taxon>Ecdysozoa</taxon>
        <taxon>Arthropoda</taxon>
        <taxon>Hexapoda</taxon>
        <taxon>Insecta</taxon>
        <taxon>Pterygota</taxon>
        <taxon>Neoptera</taxon>
        <taxon>Endopterygota</taxon>
        <taxon>Diptera</taxon>
        <taxon>Nematocera</taxon>
        <taxon>Culicoidea</taxon>
        <taxon>Culicidae</taxon>
        <taxon>Anophelinae</taxon>
        <taxon>Anopheles</taxon>
    </lineage>
</organism>
<name>A0A084VA56_ANOSI</name>
<keyword evidence="3" id="KW-0732">Signal</keyword>
<keyword evidence="5" id="KW-0325">Glycoprotein</keyword>
<dbReference type="SUPFAM" id="SSF53474">
    <property type="entry name" value="alpha/beta-Hydrolases"/>
    <property type="match status" value="1"/>
</dbReference>
<dbReference type="Gene3D" id="1.20.120.980">
    <property type="entry name" value="Serine carboxypeptidase S28, SKS domain"/>
    <property type="match status" value="1"/>
</dbReference>
<evidence type="ECO:0000313" key="7">
    <source>
        <dbReference type="EnsemblMetazoa" id="ASIC000390-PA"/>
    </source>
</evidence>
<accession>A0A084VA56</accession>
<dbReference type="PANTHER" id="PTHR11010:SF5">
    <property type="entry name" value="RE36938P-RELATED"/>
    <property type="match status" value="1"/>
</dbReference>